<dbReference type="EMBL" id="HG810712">
    <property type="protein sequence ID" value="CDO62016.1"/>
    <property type="molecule type" value="Genomic_DNA"/>
</dbReference>
<feature type="region of interest" description="Disordered" evidence="2">
    <location>
        <begin position="2182"/>
        <end position="2201"/>
    </location>
</feature>
<evidence type="ECO:0000313" key="10">
    <source>
        <dbReference type="Proteomes" id="UP000027581"/>
    </source>
</evidence>
<evidence type="ECO:0000259" key="6">
    <source>
        <dbReference type="Pfam" id="PF15447"/>
    </source>
</evidence>
<protein>
    <submittedName>
        <fullName evidence="9">Erythrocyte membrane protein 1, EMP1</fullName>
    </submittedName>
</protein>
<dbReference type="FunFam" id="1.10.1900.40:FF:000001">
    <property type="entry name" value="Erythrocyte membrane protein 1"/>
    <property type="match status" value="1"/>
</dbReference>
<dbReference type="Gene3D" id="1.20.1310.20">
    <property type="entry name" value="Duffy-antigen binding domain"/>
    <property type="match status" value="6"/>
</dbReference>
<feature type="domain" description="Duffy-binding-like" evidence="8">
    <location>
        <begin position="1827"/>
        <end position="1969"/>
    </location>
</feature>
<dbReference type="InterPro" id="IPR041480">
    <property type="entry name" value="CIDR1_gamma"/>
</dbReference>
<feature type="domain" description="Duffy-binding-like" evidence="3">
    <location>
        <begin position="2082"/>
        <end position="2225"/>
    </location>
</feature>
<dbReference type="FunFam" id="1.20.58.830:FF:000021">
    <property type="entry name" value="Erythrocyte membrane protein 1, PfEMP1"/>
    <property type="match status" value="2"/>
</dbReference>
<dbReference type="Pfam" id="PF18562">
    <property type="entry name" value="CIDR1_gamma"/>
    <property type="match status" value="1"/>
</dbReference>
<dbReference type="Pfam" id="PF15445">
    <property type="entry name" value="ATS"/>
    <property type="match status" value="1"/>
</dbReference>
<gene>
    <name evidence="9" type="primary">VAR</name>
    <name evidence="9" type="ORF">PRCDC_0004500</name>
</gene>
<reference evidence="9" key="1">
    <citation type="submission" date="2014-01" db="EMBL/GenBank/DDBJ databases">
        <authorList>
            <person name="Aslett M."/>
        </authorList>
    </citation>
    <scope>NUCLEOTIDE SEQUENCE</scope>
    <source>
        <strain evidence="9">CDC</strain>
    </source>
</reference>
<dbReference type="PhylomeDB" id="A0A060RMN2"/>
<dbReference type="Gene3D" id="1.20.58.1930">
    <property type="match status" value="2"/>
</dbReference>
<reference evidence="9" key="2">
    <citation type="submission" date="2014-05" db="EMBL/GenBank/DDBJ databases">
        <title>The genome sequences of chimpanzee malaria parasites reveal the path to human adaptation.</title>
        <authorList>
            <person name="Otto T.D."/>
            <person name="Rayner J.C."/>
            <person name="Boehme U."/>
            <person name="Pain A."/>
            <person name="Spottiswoode N."/>
            <person name="Sanders M."/>
            <person name="Quail M."/>
            <person name="Ollomo B."/>
            <person name="Renaud F."/>
            <person name="Thomas A.W."/>
            <person name="Prugnolle F."/>
            <person name="Conway D.J."/>
            <person name="Newbold C."/>
            <person name="Berriman M."/>
        </authorList>
    </citation>
    <scope>NUCLEOTIDE SEQUENCE [LARGE SCALE GENOMIC DNA]</scope>
    <source>
        <strain evidence="9">CDC</strain>
    </source>
</reference>
<dbReference type="InterPro" id="IPR004258">
    <property type="entry name" value="DBL"/>
</dbReference>
<feature type="domain" description="Duffy-antigen binding" evidence="4">
    <location>
        <begin position="1594"/>
        <end position="1758"/>
    </location>
</feature>
<dbReference type="Proteomes" id="UP000027581">
    <property type="component" value="Unassembled WGS sequence"/>
</dbReference>
<feature type="domain" description="Duffy-antigen binding" evidence="4">
    <location>
        <begin position="2762"/>
        <end position="2911"/>
    </location>
</feature>
<dbReference type="Pfam" id="PF03011">
    <property type="entry name" value="PFEMP"/>
    <property type="match status" value="2"/>
</dbReference>
<dbReference type="InterPro" id="IPR054595">
    <property type="entry name" value="DBL_C"/>
</dbReference>
<evidence type="ECO:0000313" key="9">
    <source>
        <dbReference type="EMBL" id="CDO62016.1"/>
    </source>
</evidence>
<dbReference type="FunFam" id="1.20.58.1930:FF:000001">
    <property type="entry name" value="Erythrocyte membrane protein 1, PfEMP1"/>
    <property type="match status" value="1"/>
</dbReference>
<sequence>MAMAVMGNSGSGGSGEDDKDAKNMFDRIGKDVYEKAKDDAKEYTSELKGRLKEAKFFDGGKEHHPNEDPCELIHTHDTNVTTTVIHPCDNRSPVRFSDIKGGECYWNRIKGNGTNRGTCSPYRRLHLCDRNLEKVIPEQIQTTHNLLVDVLLAAKHEGESLKKYHDQYKHSNPDSNICTVLARSFADIGDIIRGKDLYLGHKQGKIKLEQKLKEMFQNIQKSSGKLGSLSLDAVREYWWALNRKEVWKAITCKAHEDDTYSKNLENGMLLWYPKCGHHNDASVPTYFDYVPQYLRWFHEWSEDFCRKRRKNLEYAIEKCRGENKKKYCTLNGYDCTKTIRGREIYVSDTECTKCSVACDAYVKWIDNEKVQFEKQKNKYDKEIEDSSKRIKKTEFGEINNMYAQDFYQQLQSGYKDVNAFLGLLNKETTCEGHPEVGDEKKTYIDFKNHEKDDIFSHTEYCQACPWCGIQEGGPPWKRRPEKECPILNKIKKYNEKNSTNILILPTDKEKENILDRLNVFCSQSYTRNNDEIWKCHYEKENKSNDCVLQNIKKGTREQTNMSYYTFFSLWIKRMLDDSIEWRTQLNNCIKNGDKSTCIKGCKTPCECYKKWVEKKVTEWKKIKEHFDKQDDLPQDRHFTILESVLELQFLPTIEEAYGNDEAIETIEEFLEEQRTHADSELQDKKKDAIDFLLEHEEDDAITCLRTHTDGNTCIEEDDIRHNNPCAAPGKKPATSVRDIASKMQRAARKQLHSRGSKDELKADAKLGYYIRAGTGEDFKNICSITKKDSNDSRPDGEPCKGKDGAKVGVRMKIGTPWKGEGQIKTSYKDFYLPPRRQHMCTSNLEKLDSNRVTSRSNVNDSFLGDVLLSSKMDAEKIKDLYKQQNDKNALINPNDQATICRAIRYSFADIGDIIRGRDMWDKEDDMQNLEGHLKTVFGNIHNSIDSGIKEKYDKDPDHKQLREDWWAANRIKIWSAMKCALKSDNIQCRITPDDYIPQRLRWMTEWAEWYCKYQLKEYTTLMKQCEMCKEKGTQCMKGKSECEKCTKACDKYKDEINKWKEQWNTISNKYLILYGQAKTASINGGTENSTATNKVKNKNVIDFLQKLHEANGGDRGPPSSAHPVKRYKRAAISTNTPYDNIGAYLHDTGNFDDCQKQDHFCEYKGGLTSSTNDHYAFRHQPHDQDRPCNCDQRNKKTELCNMVKTLLKGNYGETEINGCNKKGDNNWTCNKSDVDAQTTGACLPPRRKSLCLHDLTVQKDIKDNETLRDSFIRCVAKEIHFLWHKYKKNKNIEYNQLKNGTIPEDFKRIMYYTFADYKDIFFGRDMCANSEHTNIVKNNINNVFGNNTNNNKSRQDWWEQNKSDIWHGMLCALTNGMTEEEEKNILQNSEYNYNSLSPSLEKFSSRPQFLRWFTEWSDEFCQEREKKEEKVEKECKNEYEGCDKQNTKVKGNCAKACEGYRKYITDKEKEYTKQKGKFDTEKGTSKAGYAGYSNTEASDYLKKECLDDSCSCMGKVNSITDYWEKPHTTYEDKSLQTKCICPPSPCEIVDKILGVKNSSSYAEGCKWKYGTTRMGWKCKESGDKKGSGSEEGSVCIPPRRQILYIKDLETLNGETISQVDLREAFIKCAAIETFFSWHEYKEDKKREDIEKNEQNLAYTSAVEEDLQNDLEKGNIPDEFKKQMFYTLGDYRDICIGGDRDIVGDTKDISDTIAKILNGDKKPPNVQTREKWWKNYGPDIWEGMLCALSYNTETKEKNEKVKRALIGNDGKLKDEYTYDDVSFQGGFDDGSSTTRAMETNDSPYAHQKTTTKLKDFVQRPPFFRWLEEWADEFCRKKKKKIDKIIKECRGQYNAKYCDGDGFDCTIMVPNNERIFEDFNCPSCAKSCKSYKQWINKKEHEFYKQQQEYGMQILDNKSNFGNTYEKTFVGNIRNYYKNVESFLEKLKDGPCCNDNNEDIKIDFNKLDETFGDGKLCDPCPVFGVERTKDGWSNVPQKMCKDKNITTNDITNNKDSVEELVMFVSDNSAIDFPNDLKVCQNTGIFEGITENKWSCGNVCDLDICDLNSVNGGINVQKNIQIRAVFKIWIETFLKDYNKINDKISQCMNNGNRSICIKGCTKKCECVGKWIDQKMTEWKKVRERYFNQNKADKSLIDYYVRGFLEKPQFYTEVEKVKGNVKELRNLEESSPCTDPDPSEKEQTKKKDIVEGLLYKLKKEINAYQNQHRRTDEELCSDASHIPPNTPDIPLEFSPPFCNVPANPCGEPSGATNVVSVKDVAKEVQGEANRKMVANSVKSGEGKGSKGENKSCLIGDISKAQFKDGTKPNGLNEKEICKINTTHSNASIPSNDPCHGKDEKKKMFDMEATWKSGSTVSEKHKEDLFLPPRREYMCTSNLENIDVDEVKNKPNVNASFLVDVLLSAKKEEENIKEKYNNKQKSNGFNDNETICRAIKYSFADLGDIIRGTDLWYNNDANTLQGNLVEIFKKIKDELNSTNKDTAKYANDENNTPKYKELRSDWWEANRDQVWKAMQCKTSGVNIKCGDVPLDDYIPQRLRWMTEWAEWYCKIQKKEYDTLQRDCESCKSKGGQCKNGEDMCNKCTEACEEYRKNIKKWKEQWEKMKEKYQKLYKKAESATTSGDTTSDPKDEKDVVAFLKKLQKQNSGNNIYSTAEGYIHQEAHISDCQRQTRFCGTNNEKYAFRFEPYDHEEACSCKDYYREAEPQEDACTIVEKLLSAQTQKDNIDICKKKQDAQWKCDNSLVEDDGICMPPRRQNLCLHYLKELTVNKKTKEEDLRNAFIKCAAEETFLLWQNYKSKNDSDAKILDRGLIPPQFLRFMFYTFGDYRDLCLGKDIGKDSETVENNMKAVFSKDNKIDGLSRDQWWNEYGPQIWKGMLCGLSHHIDKTKREKLTRNRAYQYGNLKPYLDNFVKRPPFFRWFTEWGEQFCLEQTKELATLKKNCPAETCTKGQESKKEQCHTACGQYKSWLATWKENYQKQNKKYIEDKEKYKNNPFVKDEVSASSYAYEYLNKALPKLCPEGSCNCMDRTSEQHNKEDSGTSETHNSSMPASLDEVPHDYKDRCKCKEEEKPALPANVVPKPGPRPGIPRQAETPHLQNTILSSTIMWSVGISFAAISYFLLKKKTKSSVDMLRVLQIPKGDYDMPTLKSSNRYIPYASGKYRGKRYIYLEGDTDEEKYMFMSDTTDITSSESEYEEMDINDIYPYQSPKYKTLIEVVLEPSKRETNSGDTIPNSVNTTPTSDTPGNKFTDNEWNELKKDFISNILQNEQNDIPNNNISATIPTNTHPNTLYFDKTKEKPFIMSIHDRNLLSGEEYNYDMSNNSGNNDLYSAENDLYSDVDSTSVNRYSYSGIASTSGNRDPISGENSPYSDNHHPYSGIDLINDSLSGGNHDIYDEVLKRKENELFGTEHHPKHTTGTHNVAKPTNSNPIHNQLELFHKWLDRHRNMCEKWGNKVDILNKLKEEWDSDKLHTPIDDIPSDIKTLNTDVSIQIHIDNPKTTNEFTYVDSNPNLMGNINPNLVGNQNPNLVENNINPVDENPTSPNHVQIQMSVKNTQIVEKKYPIGDVWDI</sequence>
<feature type="domain" description="Cysteine-rich interdomain region 1 gamma" evidence="7">
    <location>
        <begin position="2015"/>
        <end position="2064"/>
    </location>
</feature>
<keyword evidence="10" id="KW-1185">Reference proteome</keyword>
<feature type="region of interest" description="Disordered" evidence="2">
    <location>
        <begin position="3044"/>
        <end position="3068"/>
    </location>
</feature>
<dbReference type="GO" id="GO:0046789">
    <property type="term" value="F:host cell surface receptor binding"/>
    <property type="evidence" value="ECO:0007669"/>
    <property type="project" value="InterPro"/>
</dbReference>
<feature type="compositionally biased region" description="Polar residues" evidence="2">
    <location>
        <begin position="3242"/>
        <end position="3262"/>
    </location>
</feature>
<feature type="domain" description="Duffy-binding-like" evidence="3">
    <location>
        <begin position="566"/>
        <end position="709"/>
    </location>
</feature>
<organism evidence="9 10">
    <name type="scientific">Plasmodium reichenowi</name>
    <dbReference type="NCBI Taxonomy" id="5854"/>
    <lineage>
        <taxon>Eukaryota</taxon>
        <taxon>Sar</taxon>
        <taxon>Alveolata</taxon>
        <taxon>Apicomplexa</taxon>
        <taxon>Aconoidasida</taxon>
        <taxon>Haemosporida</taxon>
        <taxon>Plasmodiidae</taxon>
        <taxon>Plasmodium</taxon>
        <taxon>Plasmodium (Laverania)</taxon>
    </lineage>
</organism>
<evidence type="ECO:0000259" key="5">
    <source>
        <dbReference type="Pfam" id="PF15445"/>
    </source>
</evidence>
<dbReference type="Pfam" id="PF22672">
    <property type="entry name" value="DBL_C"/>
    <property type="match status" value="2"/>
</dbReference>
<evidence type="ECO:0000259" key="7">
    <source>
        <dbReference type="Pfam" id="PF18562"/>
    </source>
</evidence>
<dbReference type="Gene3D" id="1.10.1900.40">
    <property type="entry name" value="Acidic terminal segments, variant surface antigen of PfEMP1"/>
    <property type="match status" value="2"/>
</dbReference>
<proteinExistence type="predicted"/>
<dbReference type="FunFam" id="1.20.58.830:FF:000005">
    <property type="entry name" value="Erythrocyte membrane protein 1, PfEMP1"/>
    <property type="match status" value="1"/>
</dbReference>
<feature type="domain" description="Duffy-antigen binding" evidence="4">
    <location>
        <begin position="2379"/>
        <end position="2553"/>
    </location>
</feature>
<dbReference type="InterPro" id="IPR044932">
    <property type="entry name" value="PfEMP1_ATS_sf"/>
</dbReference>
<dbReference type="Gene3D" id="1.20.58.830">
    <property type="match status" value="6"/>
</dbReference>
<feature type="domain" description="Duffy-antigen binding" evidence="4">
    <location>
        <begin position="1240"/>
        <end position="1420"/>
    </location>
</feature>
<feature type="domain" description="Duffy-antigen binding" evidence="4">
    <location>
        <begin position="117"/>
        <end position="295"/>
    </location>
</feature>
<evidence type="ECO:0000259" key="8">
    <source>
        <dbReference type="Pfam" id="PF22672"/>
    </source>
</evidence>
<evidence type="ECO:0000259" key="3">
    <source>
        <dbReference type="Pfam" id="PF03011"/>
    </source>
</evidence>
<feature type="domain" description="Plasmodium falciparum erythrocyte membrane protein-1 N-terminal segment" evidence="6">
    <location>
        <begin position="20"/>
        <end position="55"/>
    </location>
</feature>
<feature type="coiled-coil region" evidence="1">
    <location>
        <begin position="2594"/>
        <end position="2632"/>
    </location>
</feature>
<keyword evidence="1" id="KW-0175">Coiled coil</keyword>
<feature type="compositionally biased region" description="Basic and acidic residues" evidence="2">
    <location>
        <begin position="3044"/>
        <end position="3053"/>
    </location>
</feature>
<dbReference type="Pfam" id="PF15447">
    <property type="entry name" value="NTS"/>
    <property type="match status" value="1"/>
</dbReference>
<dbReference type="InterPro" id="IPR029210">
    <property type="entry name" value="PfEMP1_NTS"/>
</dbReference>
<feature type="compositionally biased region" description="Polar residues" evidence="2">
    <location>
        <begin position="3055"/>
        <end position="3064"/>
    </location>
</feature>
<evidence type="ECO:0000256" key="2">
    <source>
        <dbReference type="SAM" id="MobiDB-lite"/>
    </source>
</evidence>
<evidence type="ECO:0000259" key="4">
    <source>
        <dbReference type="Pfam" id="PF05424"/>
    </source>
</evidence>
<dbReference type="GO" id="GO:0016020">
    <property type="term" value="C:membrane"/>
    <property type="evidence" value="ECO:0007669"/>
    <property type="project" value="InterPro"/>
</dbReference>
<feature type="region of interest" description="Disordered" evidence="2">
    <location>
        <begin position="3238"/>
        <end position="3262"/>
    </location>
</feature>
<dbReference type="SUPFAM" id="SSF140924">
    <property type="entry name" value="Duffy binding domain-like"/>
    <property type="match status" value="8"/>
</dbReference>
<dbReference type="InterPro" id="IPR042202">
    <property type="entry name" value="Duffy-ag-bd_sf"/>
</dbReference>
<dbReference type="VEuPathDB" id="PlasmoDB:PRCDC_0004500"/>
<evidence type="ECO:0000256" key="1">
    <source>
        <dbReference type="SAM" id="Coils"/>
    </source>
</evidence>
<feature type="domain" description="Duffy-binding-like" evidence="8">
    <location>
        <begin position="299"/>
        <end position="459"/>
    </location>
</feature>
<name>A0A060RMN2_PLARE</name>
<accession>A0A060RMN2</accession>
<feature type="domain" description="Duffy-antigen binding" evidence="4">
    <location>
        <begin position="830"/>
        <end position="1001"/>
    </location>
</feature>
<feature type="region of interest" description="Disordered" evidence="2">
    <location>
        <begin position="1"/>
        <end position="23"/>
    </location>
</feature>
<dbReference type="InterPro" id="IPR008602">
    <property type="entry name" value="Duffy-antigen-binding"/>
</dbReference>
<dbReference type="Pfam" id="PF05424">
    <property type="entry name" value="Duffy_binding"/>
    <property type="match status" value="6"/>
</dbReference>
<feature type="domain" description="Plasmodium falciparum erythrocyte membrane protein 1 acidic terminal segment" evidence="5">
    <location>
        <begin position="3119"/>
        <end position="3585"/>
    </location>
</feature>
<dbReference type="VEuPathDB" id="PlasmoDB:PRG01_0008100"/>
<dbReference type="InterPro" id="IPR029211">
    <property type="entry name" value="PfEMP1_ATS"/>
</dbReference>